<comment type="caution">
    <text evidence="1">The sequence shown here is derived from an EMBL/GenBank/DDBJ whole genome shotgun (WGS) entry which is preliminary data.</text>
</comment>
<dbReference type="EMBL" id="JAZGLY010000009">
    <property type="protein sequence ID" value="MEE6188168.1"/>
    <property type="molecule type" value="Genomic_DNA"/>
</dbReference>
<dbReference type="Proteomes" id="UP001357452">
    <property type="component" value="Unassembled WGS sequence"/>
</dbReference>
<reference evidence="1 2" key="1">
    <citation type="submission" date="2024-01" db="EMBL/GenBank/DDBJ databases">
        <title>Niabella digestum sp. nov., isolated from waste digestion system.</title>
        <authorList>
            <person name="Zhang L."/>
        </authorList>
    </citation>
    <scope>NUCLEOTIDE SEQUENCE [LARGE SCALE GENOMIC DNA]</scope>
    <source>
        <strain evidence="1 2">A18</strain>
    </source>
</reference>
<organism evidence="1 2">
    <name type="scientific">Niabella digestorum</name>
    <dbReference type="NCBI Taxonomy" id="3117701"/>
    <lineage>
        <taxon>Bacteria</taxon>
        <taxon>Pseudomonadati</taxon>
        <taxon>Bacteroidota</taxon>
        <taxon>Chitinophagia</taxon>
        <taxon>Chitinophagales</taxon>
        <taxon>Chitinophagaceae</taxon>
        <taxon>Niabella</taxon>
    </lineage>
</organism>
<evidence type="ECO:0000313" key="1">
    <source>
        <dbReference type="EMBL" id="MEE6188168.1"/>
    </source>
</evidence>
<accession>A0ABU7RJI7</accession>
<protein>
    <submittedName>
        <fullName evidence="1">YtxH domain-containing protein</fullName>
    </submittedName>
</protein>
<sequence>MNKLLTGFVLGLVVGVLYAPDKGSYTRRKISDKGNDLKNQFADFIDSLAAKFENAADEVEDYAHEKAEKIRTENI</sequence>
<dbReference type="Pfam" id="PF12732">
    <property type="entry name" value="YtxH"/>
    <property type="match status" value="1"/>
</dbReference>
<proteinExistence type="predicted"/>
<dbReference type="InterPro" id="IPR024623">
    <property type="entry name" value="YtxH"/>
</dbReference>
<gene>
    <name evidence="1" type="ORF">V2H41_12880</name>
</gene>
<name>A0ABU7RJI7_9BACT</name>
<dbReference type="RefSeq" id="WP_330975574.1">
    <property type="nucleotide sequence ID" value="NZ_JAZGLY010000009.1"/>
</dbReference>
<keyword evidence="2" id="KW-1185">Reference proteome</keyword>
<evidence type="ECO:0000313" key="2">
    <source>
        <dbReference type="Proteomes" id="UP001357452"/>
    </source>
</evidence>